<feature type="transmembrane region" description="Helical" evidence="9">
    <location>
        <begin position="95"/>
        <end position="116"/>
    </location>
</feature>
<dbReference type="AlphaFoldDB" id="A0A8T0GM49"/>
<comment type="similarity">
    <text evidence="7">Belongs to the amino acid-polyamine-organocation (APC) superfamily. Polyamine:cation symporter (PHS) (TC 2.A.3.12) family.</text>
</comment>
<dbReference type="InterPro" id="IPR044566">
    <property type="entry name" value="RMV1-like"/>
</dbReference>
<dbReference type="PANTHER" id="PTHR45826">
    <property type="entry name" value="POLYAMINE TRANSPORTER PUT1"/>
    <property type="match status" value="1"/>
</dbReference>
<feature type="coiled-coil region" evidence="8">
    <location>
        <begin position="400"/>
        <end position="427"/>
    </location>
</feature>
<evidence type="ECO:0000256" key="5">
    <source>
        <dbReference type="ARBA" id="ARBA00022989"/>
    </source>
</evidence>
<evidence type="ECO:0000256" key="2">
    <source>
        <dbReference type="ARBA" id="ARBA00022448"/>
    </source>
</evidence>
<evidence type="ECO:0000256" key="7">
    <source>
        <dbReference type="ARBA" id="ARBA00024041"/>
    </source>
</evidence>
<comment type="caution">
    <text evidence="11">The sequence shown here is derived from an EMBL/GenBank/DDBJ whole genome shotgun (WGS) entry which is preliminary data.</text>
</comment>
<organism evidence="11 12">
    <name type="scientific">Ceratodon purpureus</name>
    <name type="common">Fire moss</name>
    <name type="synonym">Dicranum purpureum</name>
    <dbReference type="NCBI Taxonomy" id="3225"/>
    <lineage>
        <taxon>Eukaryota</taxon>
        <taxon>Viridiplantae</taxon>
        <taxon>Streptophyta</taxon>
        <taxon>Embryophyta</taxon>
        <taxon>Bryophyta</taxon>
        <taxon>Bryophytina</taxon>
        <taxon>Bryopsida</taxon>
        <taxon>Dicranidae</taxon>
        <taxon>Pseudoditrichales</taxon>
        <taxon>Ditrichaceae</taxon>
        <taxon>Ceratodon</taxon>
    </lineage>
</organism>
<dbReference type="GO" id="GO:0005886">
    <property type="term" value="C:plasma membrane"/>
    <property type="evidence" value="ECO:0007669"/>
    <property type="project" value="UniProtKB-SubCell"/>
</dbReference>
<evidence type="ECO:0000256" key="3">
    <source>
        <dbReference type="ARBA" id="ARBA00022475"/>
    </source>
</evidence>
<keyword evidence="2" id="KW-0813">Transport</keyword>
<gene>
    <name evidence="11" type="ORF">KC19_10G151600</name>
</gene>
<feature type="transmembrane region" description="Helical" evidence="9">
    <location>
        <begin position="288"/>
        <end position="306"/>
    </location>
</feature>
<feature type="transmembrane region" description="Helical" evidence="9">
    <location>
        <begin position="122"/>
        <end position="142"/>
    </location>
</feature>
<dbReference type="Proteomes" id="UP000822688">
    <property type="component" value="Chromosome 10"/>
</dbReference>
<keyword evidence="8" id="KW-0175">Coiled coil</keyword>
<keyword evidence="5 9" id="KW-1133">Transmembrane helix</keyword>
<evidence type="ECO:0000256" key="9">
    <source>
        <dbReference type="SAM" id="Phobius"/>
    </source>
</evidence>
<feature type="chain" id="PRO_5035818307" evidence="10">
    <location>
        <begin position="16"/>
        <end position="491"/>
    </location>
</feature>
<dbReference type="GO" id="GO:0015203">
    <property type="term" value="F:polyamine transmembrane transporter activity"/>
    <property type="evidence" value="ECO:0007669"/>
    <property type="project" value="UniProtKB-ARBA"/>
</dbReference>
<keyword evidence="6 9" id="KW-0472">Membrane</keyword>
<dbReference type="Pfam" id="PF13520">
    <property type="entry name" value="AA_permease_2"/>
    <property type="match status" value="1"/>
</dbReference>
<evidence type="ECO:0000313" key="12">
    <source>
        <dbReference type="Proteomes" id="UP000822688"/>
    </source>
</evidence>
<feature type="signal peptide" evidence="10">
    <location>
        <begin position="1"/>
        <end position="15"/>
    </location>
</feature>
<protein>
    <submittedName>
        <fullName evidence="11">Uncharacterized protein</fullName>
    </submittedName>
</protein>
<evidence type="ECO:0000256" key="6">
    <source>
        <dbReference type="ARBA" id="ARBA00023136"/>
    </source>
</evidence>
<sequence>MLMFITSFFVPWLWCMPISLMTVEMACMIPESGGHVLWVYRAFGPFWSYINGCFAFACSVLDNAFFTSLFIEYLSLLLRKKATNNSLPLNYTWSVTIKMLMLVFVTIINIVGIGVVGNVTLVLAFIVIVSFIIVYSVGFKFINFSWMGLPISKEVNRGKYLANLLWNTSGFDLVATCASEVLTPSISYPRSLSYGFFLLLVTSLLPAYICASIFPHQENWNIGTYFDVAKIIGGNSFEDWMGVVGLFNMTGLLITRLCANSRILYGMAQVDQMPSTFTLLHPKFATPWVAILTSSLCTFIFIFFNLDYLAEVDMLFYALSTLLKFSALIQLRYTEPDVLRPYQIPFEKELLALFVCFPMTMCIIMLIYASERSQGIALIGTSIAVFSYICKESFIQYGTKEVTKKRLVRVQENLERMQKRIDGVIESEVKVLAAIHLITGKSADVALKNWGSRAKERAKERLAEKTKQMKDLSKSLTNAIMPQQNSNQPSI</sequence>
<feature type="transmembrane region" description="Helical" evidence="9">
    <location>
        <begin position="240"/>
        <end position="259"/>
    </location>
</feature>
<dbReference type="PIRSF" id="PIRSF006060">
    <property type="entry name" value="AA_transporter"/>
    <property type="match status" value="1"/>
</dbReference>
<evidence type="ECO:0000256" key="10">
    <source>
        <dbReference type="SAM" id="SignalP"/>
    </source>
</evidence>
<proteinExistence type="inferred from homology"/>
<keyword evidence="3" id="KW-1003">Cell membrane</keyword>
<feature type="transmembrane region" description="Helical" evidence="9">
    <location>
        <begin position="49"/>
        <end position="74"/>
    </location>
</feature>
<dbReference type="InterPro" id="IPR002293">
    <property type="entry name" value="AA/rel_permease1"/>
</dbReference>
<evidence type="ECO:0000256" key="1">
    <source>
        <dbReference type="ARBA" id="ARBA00004651"/>
    </source>
</evidence>
<dbReference type="EMBL" id="CM026431">
    <property type="protein sequence ID" value="KAG0560063.1"/>
    <property type="molecule type" value="Genomic_DNA"/>
</dbReference>
<evidence type="ECO:0000313" key="11">
    <source>
        <dbReference type="EMBL" id="KAG0560063.1"/>
    </source>
</evidence>
<reference evidence="11" key="1">
    <citation type="submission" date="2020-06" db="EMBL/GenBank/DDBJ databases">
        <title>WGS assembly of Ceratodon purpureus strain R40.</title>
        <authorList>
            <person name="Carey S.B."/>
            <person name="Jenkins J."/>
            <person name="Shu S."/>
            <person name="Lovell J.T."/>
            <person name="Sreedasyam A."/>
            <person name="Maumus F."/>
            <person name="Tiley G.P."/>
            <person name="Fernandez-Pozo N."/>
            <person name="Barry K."/>
            <person name="Chen C."/>
            <person name="Wang M."/>
            <person name="Lipzen A."/>
            <person name="Daum C."/>
            <person name="Saski C.A."/>
            <person name="Payton A.C."/>
            <person name="Mcbreen J.C."/>
            <person name="Conrad R.E."/>
            <person name="Kollar L.M."/>
            <person name="Olsson S."/>
            <person name="Huttunen S."/>
            <person name="Landis J.B."/>
            <person name="Wickett N.J."/>
            <person name="Johnson M.G."/>
            <person name="Rensing S.A."/>
            <person name="Grimwood J."/>
            <person name="Schmutz J."/>
            <person name="Mcdaniel S.F."/>
        </authorList>
    </citation>
    <scope>NUCLEOTIDE SEQUENCE</scope>
    <source>
        <strain evidence="11">R40</strain>
    </source>
</reference>
<keyword evidence="12" id="KW-1185">Reference proteome</keyword>
<dbReference type="PANTHER" id="PTHR45826:SF25">
    <property type="entry name" value="AMINO ACID PERMEASE-LIKE PROTEIN"/>
    <property type="match status" value="1"/>
</dbReference>
<keyword evidence="4 9" id="KW-0812">Transmembrane</keyword>
<evidence type="ECO:0000256" key="4">
    <source>
        <dbReference type="ARBA" id="ARBA00022692"/>
    </source>
</evidence>
<comment type="subcellular location">
    <subcellularLocation>
        <location evidence="1">Cell membrane</location>
        <topology evidence="1">Multi-pass membrane protein</topology>
    </subcellularLocation>
</comment>
<evidence type="ECO:0000256" key="8">
    <source>
        <dbReference type="SAM" id="Coils"/>
    </source>
</evidence>
<accession>A0A8T0GM49</accession>
<feature type="transmembrane region" description="Helical" evidence="9">
    <location>
        <begin position="350"/>
        <end position="368"/>
    </location>
</feature>
<feature type="transmembrane region" description="Helical" evidence="9">
    <location>
        <begin position="374"/>
        <end position="390"/>
    </location>
</feature>
<feature type="transmembrane region" description="Helical" evidence="9">
    <location>
        <begin position="194"/>
        <end position="214"/>
    </location>
</feature>
<keyword evidence="10" id="KW-0732">Signal</keyword>
<dbReference type="Gene3D" id="1.20.1740.10">
    <property type="entry name" value="Amino acid/polyamine transporter I"/>
    <property type="match status" value="1"/>
</dbReference>
<name>A0A8T0GM49_CERPU</name>